<evidence type="ECO:0000259" key="1">
    <source>
        <dbReference type="Pfam" id="PF00243"/>
    </source>
</evidence>
<accession>A0A914X860</accession>
<evidence type="ECO:0000313" key="3">
    <source>
        <dbReference type="WBParaSite" id="PSAMB.scaffold7169size8102.g29721.t1"/>
    </source>
</evidence>
<name>A0A914X860_9BILA</name>
<dbReference type="AlphaFoldDB" id="A0A914X860"/>
<dbReference type="SUPFAM" id="SSF57501">
    <property type="entry name" value="Cystine-knot cytokines"/>
    <property type="match status" value="1"/>
</dbReference>
<evidence type="ECO:0000313" key="2">
    <source>
        <dbReference type="Proteomes" id="UP000887566"/>
    </source>
</evidence>
<organism evidence="2 3">
    <name type="scientific">Plectus sambesii</name>
    <dbReference type="NCBI Taxonomy" id="2011161"/>
    <lineage>
        <taxon>Eukaryota</taxon>
        <taxon>Metazoa</taxon>
        <taxon>Ecdysozoa</taxon>
        <taxon>Nematoda</taxon>
        <taxon>Chromadorea</taxon>
        <taxon>Plectida</taxon>
        <taxon>Plectina</taxon>
        <taxon>Plectoidea</taxon>
        <taxon>Plectidae</taxon>
        <taxon>Plectus</taxon>
    </lineage>
</organism>
<dbReference type="Proteomes" id="UP000887566">
    <property type="component" value="Unplaced"/>
</dbReference>
<reference evidence="3" key="1">
    <citation type="submission" date="2022-11" db="UniProtKB">
        <authorList>
            <consortium name="WormBaseParasite"/>
        </authorList>
    </citation>
    <scope>IDENTIFICATION</scope>
</reference>
<protein>
    <submittedName>
        <fullName evidence="3">Nerve growth factor-related domain-containing protein</fullName>
    </submittedName>
</protein>
<dbReference type="InterPro" id="IPR029034">
    <property type="entry name" value="Cystine-knot_cytokine"/>
</dbReference>
<dbReference type="InterPro" id="IPR002072">
    <property type="entry name" value="Nerve_growth_factor-rel"/>
</dbReference>
<feature type="domain" description="Nerve growth factor-related" evidence="1">
    <location>
        <begin position="29"/>
        <end position="121"/>
    </location>
</feature>
<dbReference type="PROSITE" id="PS50270">
    <property type="entry name" value="NGF_2"/>
    <property type="match status" value="1"/>
</dbReference>
<proteinExistence type="predicted"/>
<dbReference type="Gene3D" id="2.10.90.10">
    <property type="entry name" value="Cystine-knot cytokines"/>
    <property type="match status" value="1"/>
</dbReference>
<dbReference type="GO" id="GO:0005102">
    <property type="term" value="F:signaling receptor binding"/>
    <property type="evidence" value="ECO:0007669"/>
    <property type="project" value="InterPro"/>
</dbReference>
<keyword evidence="2" id="KW-1185">Reference proteome</keyword>
<dbReference type="Pfam" id="PF00243">
    <property type="entry name" value="NGF"/>
    <property type="match status" value="1"/>
</dbReference>
<sequence length="145" mass="16350">MHLLRAPARRHCPATFPPSENNYVRKDICPQIIDWLPLNEAITLEGEKVSIFQGAFGWGKQYFYSVRCDPACEGRPCLHMQPGVESRCETRYNLVPAIIADEEAGDVAWKMIRVPGQCVCAQLVAKETVHHNNANVLDITKLFRG</sequence>
<dbReference type="WBParaSite" id="PSAMB.scaffold7169size8102.g29721.t1">
    <property type="protein sequence ID" value="PSAMB.scaffold7169size8102.g29721.t1"/>
    <property type="gene ID" value="PSAMB.scaffold7169size8102.g29721"/>
</dbReference>